<name>A0ABT3ZM07_9BURK</name>
<protein>
    <submittedName>
        <fullName evidence="1">DUF1439 domain-containing protein</fullName>
    </submittedName>
</protein>
<evidence type="ECO:0000313" key="1">
    <source>
        <dbReference type="EMBL" id="MCY0387584.1"/>
    </source>
</evidence>
<dbReference type="Pfam" id="PF07273">
    <property type="entry name" value="DUF1439"/>
    <property type="match status" value="1"/>
</dbReference>
<dbReference type="Gene3D" id="3.15.10.40">
    <property type="entry name" value="Uncharacterised protein PF07273, DUF1439"/>
    <property type="match status" value="1"/>
</dbReference>
<dbReference type="InterPro" id="IPR010835">
    <property type="entry name" value="DUF1439"/>
</dbReference>
<gene>
    <name evidence="1" type="ORF">OVY01_10130</name>
</gene>
<keyword evidence="2" id="KW-1185">Reference proteome</keyword>
<comment type="caution">
    <text evidence="1">The sequence shown here is derived from an EMBL/GenBank/DDBJ whole genome shotgun (WGS) entry which is preliminary data.</text>
</comment>
<dbReference type="RefSeq" id="WP_267847316.1">
    <property type="nucleotide sequence ID" value="NZ_JAPMXC010000001.1"/>
</dbReference>
<proteinExistence type="predicted"/>
<dbReference type="Proteomes" id="UP001082899">
    <property type="component" value="Unassembled WGS sequence"/>
</dbReference>
<dbReference type="EMBL" id="JAPMXC010000001">
    <property type="protein sequence ID" value="MCY0387584.1"/>
    <property type="molecule type" value="Genomic_DNA"/>
</dbReference>
<sequence length="198" mass="21874">MSSELDRRTVSERRRLVLQLGVATALAGVLPLGACATFPFLPDHYTFSVAEMQRAVARKFPYHKRISQIVDLTLDDPVLGTRPDANRLSIGAHAHIESPFLQAPADGHFVLTSALAYDRERQAIVLRSPAIDSLDFPDLSGPYRGEIRGALELAVSQLLEGFPIYTFKPDQLSFAGVHYEPGEINVLPKGVRVQIVER</sequence>
<accession>A0ABT3ZM07</accession>
<reference evidence="1" key="1">
    <citation type="submission" date="2022-11" db="EMBL/GenBank/DDBJ databases">
        <title>Robbsia betulipollinis sp. nov., isolated from pollen of birch (Betula pendula).</title>
        <authorList>
            <person name="Shi H."/>
            <person name="Ambika Manirajan B."/>
            <person name="Ratering S."/>
            <person name="Geissler-Plaum R."/>
            <person name="Schnell S."/>
        </authorList>
    </citation>
    <scope>NUCLEOTIDE SEQUENCE</scope>
    <source>
        <strain evidence="1">Bb-Pol-6</strain>
    </source>
</reference>
<evidence type="ECO:0000313" key="2">
    <source>
        <dbReference type="Proteomes" id="UP001082899"/>
    </source>
</evidence>
<organism evidence="1 2">
    <name type="scientific">Robbsia betulipollinis</name>
    <dbReference type="NCBI Taxonomy" id="2981849"/>
    <lineage>
        <taxon>Bacteria</taxon>
        <taxon>Pseudomonadati</taxon>
        <taxon>Pseudomonadota</taxon>
        <taxon>Betaproteobacteria</taxon>
        <taxon>Burkholderiales</taxon>
        <taxon>Burkholderiaceae</taxon>
        <taxon>Robbsia</taxon>
    </lineage>
</organism>